<dbReference type="EMBL" id="MSCM01000002">
    <property type="protein sequence ID" value="PQJ76536.1"/>
    <property type="molecule type" value="Genomic_DNA"/>
</dbReference>
<evidence type="ECO:0000256" key="1">
    <source>
        <dbReference type="SAM" id="Coils"/>
    </source>
</evidence>
<keyword evidence="2" id="KW-0472">Membrane</keyword>
<evidence type="ECO:0008006" key="5">
    <source>
        <dbReference type="Google" id="ProtNLM"/>
    </source>
</evidence>
<protein>
    <recommendedName>
        <fullName evidence="5">General secretion pathway protein</fullName>
    </recommendedName>
</protein>
<evidence type="ECO:0000313" key="3">
    <source>
        <dbReference type="EMBL" id="PQJ76536.1"/>
    </source>
</evidence>
<keyword evidence="2" id="KW-1133">Transmembrane helix</keyword>
<keyword evidence="4" id="KW-1185">Reference proteome</keyword>
<accession>A0A2S7WGI7</accession>
<sequence>MGQLFKYGRNYTAIEHAEKSSFIFLQLVQKKKELQLLQKGITDSQDQVIKNIKGQKHIFLILNDEQILSKKVSFLQDDEKAVVRNAFPNISLGDFYYEVYANQEVSFVVIARKETVDAIISNYAKEGINVIDFSLGNLVVKHIARIQEHEQLVTTNALINFEHDKIQEIRKQEAQPTTLTINDLEVSNTEVLSLAGIISYYTQNPSSTFHTELDKKYTQKRFFDVGLKIGLGFLLITLLINFFVFSHYRDQVGNLSGELQLSATYKNQLNKLQKEVTQKKSLVQSVNAASHSKLSQYFDEIGLSVPTTKLLTQIHYQPKEGIQKKDKAILFQENKIAIKGICKDDITFSNWISVLEKKEWIQGVSILEYGIGKKTNTAASFEFIITTND</sequence>
<reference evidence="3 4" key="1">
    <citation type="submission" date="2016-12" db="EMBL/GenBank/DDBJ databases">
        <title>Trade-off between light-utilization and light-protection in marine flavobacteria.</title>
        <authorList>
            <person name="Kumagai Y."/>
            <person name="Yoshizawa S."/>
            <person name="Kogure K."/>
            <person name="Iwasaki W."/>
        </authorList>
    </citation>
    <scope>NUCLEOTIDE SEQUENCE [LARGE SCALE GENOMIC DNA]</scope>
    <source>
        <strain evidence="3 4">ATCC 43844</strain>
    </source>
</reference>
<proteinExistence type="predicted"/>
<dbReference type="AlphaFoldDB" id="A0A2S7WGI7"/>
<dbReference type="Proteomes" id="UP000239068">
    <property type="component" value="Unassembled WGS sequence"/>
</dbReference>
<dbReference type="OrthoDB" id="1186626at2"/>
<keyword evidence="2" id="KW-0812">Transmembrane</keyword>
<feature type="transmembrane region" description="Helical" evidence="2">
    <location>
        <begin position="225"/>
        <end position="245"/>
    </location>
</feature>
<name>A0A2S7WGI7_9FLAO</name>
<keyword evidence="1" id="KW-0175">Coiled coil</keyword>
<comment type="caution">
    <text evidence="3">The sequence shown here is derived from an EMBL/GenBank/DDBJ whole genome shotgun (WGS) entry which is preliminary data.</text>
</comment>
<dbReference type="RefSeq" id="WP_105021846.1">
    <property type="nucleotide sequence ID" value="NZ_MSCM01000002.1"/>
</dbReference>
<feature type="coiled-coil region" evidence="1">
    <location>
        <begin position="262"/>
        <end position="289"/>
    </location>
</feature>
<evidence type="ECO:0000256" key="2">
    <source>
        <dbReference type="SAM" id="Phobius"/>
    </source>
</evidence>
<organism evidence="3 4">
    <name type="scientific">Polaribacter glomeratus</name>
    <dbReference type="NCBI Taxonomy" id="102"/>
    <lineage>
        <taxon>Bacteria</taxon>
        <taxon>Pseudomonadati</taxon>
        <taxon>Bacteroidota</taxon>
        <taxon>Flavobacteriia</taxon>
        <taxon>Flavobacteriales</taxon>
        <taxon>Flavobacteriaceae</taxon>
    </lineage>
</organism>
<evidence type="ECO:0000313" key="4">
    <source>
        <dbReference type="Proteomes" id="UP000239068"/>
    </source>
</evidence>
<gene>
    <name evidence="3" type="ORF">BTO16_11565</name>
</gene>